<sequence length="88" mass="10181">MDGINAISMSGFMNTGVTGLFFIVVEVLSILFVWSLLQEVKWDKLFRFPRNAKARMFQVILAIVIGHSFAQFILQYWEYTVLLRGFAE</sequence>
<comment type="caution">
    <text evidence="2">The sequence shown here is derived from an EMBL/GenBank/DDBJ whole genome shotgun (WGS) entry which is preliminary data.</text>
</comment>
<keyword evidence="1" id="KW-0812">Transmembrane</keyword>
<evidence type="ECO:0000313" key="2">
    <source>
        <dbReference type="EMBL" id="MFD0957877.1"/>
    </source>
</evidence>
<evidence type="ECO:0000256" key="1">
    <source>
        <dbReference type="SAM" id="Phobius"/>
    </source>
</evidence>
<gene>
    <name evidence="2" type="ORF">ACFQ2I_00525</name>
</gene>
<evidence type="ECO:0000313" key="3">
    <source>
        <dbReference type="Proteomes" id="UP001596989"/>
    </source>
</evidence>
<dbReference type="Proteomes" id="UP001596989">
    <property type="component" value="Unassembled WGS sequence"/>
</dbReference>
<keyword evidence="3" id="KW-1185">Reference proteome</keyword>
<reference evidence="3" key="1">
    <citation type="journal article" date="2019" name="Int. J. Syst. Evol. Microbiol.">
        <title>The Global Catalogue of Microorganisms (GCM) 10K type strain sequencing project: providing services to taxonomists for standard genome sequencing and annotation.</title>
        <authorList>
            <consortium name="The Broad Institute Genomics Platform"/>
            <consortium name="The Broad Institute Genome Sequencing Center for Infectious Disease"/>
            <person name="Wu L."/>
            <person name="Ma J."/>
        </authorList>
    </citation>
    <scope>NUCLEOTIDE SEQUENCE [LARGE SCALE GENOMIC DNA]</scope>
    <source>
        <strain evidence="3">CCUG 59129</strain>
    </source>
</reference>
<proteinExistence type="predicted"/>
<keyword evidence="1" id="KW-1133">Transmembrane helix</keyword>
<feature type="transmembrane region" description="Helical" evidence="1">
    <location>
        <begin position="12"/>
        <end position="37"/>
    </location>
</feature>
<accession>A0ABW3HK73</accession>
<dbReference type="RefSeq" id="WP_377561486.1">
    <property type="nucleotide sequence ID" value="NZ_JBHTJZ010000002.1"/>
</dbReference>
<dbReference type="InterPro" id="IPR009526">
    <property type="entry name" value="DUF1146"/>
</dbReference>
<dbReference type="EMBL" id="JBHTJZ010000002">
    <property type="protein sequence ID" value="MFD0957877.1"/>
    <property type="molecule type" value="Genomic_DNA"/>
</dbReference>
<feature type="transmembrane region" description="Helical" evidence="1">
    <location>
        <begin position="57"/>
        <end position="77"/>
    </location>
</feature>
<keyword evidence="1" id="KW-0472">Membrane</keyword>
<organism evidence="2 3">
    <name type="scientific">Paenibacillus chungangensis</name>
    <dbReference type="NCBI Taxonomy" id="696535"/>
    <lineage>
        <taxon>Bacteria</taxon>
        <taxon>Bacillati</taxon>
        <taxon>Bacillota</taxon>
        <taxon>Bacilli</taxon>
        <taxon>Bacillales</taxon>
        <taxon>Paenibacillaceae</taxon>
        <taxon>Paenibacillus</taxon>
    </lineage>
</organism>
<name>A0ABW3HK73_9BACL</name>
<protein>
    <submittedName>
        <fullName evidence="2">DUF1146 family protein</fullName>
    </submittedName>
</protein>
<dbReference type="Pfam" id="PF06612">
    <property type="entry name" value="DUF1146"/>
    <property type="match status" value="1"/>
</dbReference>